<reference evidence="1 2" key="1">
    <citation type="submission" date="2019-11" db="EMBL/GenBank/DDBJ databases">
        <title>Whole genome sequence of Oryza granulata.</title>
        <authorList>
            <person name="Li W."/>
        </authorList>
    </citation>
    <scope>NUCLEOTIDE SEQUENCE [LARGE SCALE GENOMIC DNA]</scope>
    <source>
        <strain evidence="2">cv. Menghai</strain>
        <tissue evidence="1">Leaf</tissue>
    </source>
</reference>
<sequence>MEFDGEITGERIGWCRRSRGEEYRSIGLRGFNVLGAWESGEEDGTGRGRRSRRIVWIDNEGW</sequence>
<proteinExistence type="predicted"/>
<organism evidence="1 2">
    <name type="scientific">Oryza meyeriana var. granulata</name>
    <dbReference type="NCBI Taxonomy" id="110450"/>
    <lineage>
        <taxon>Eukaryota</taxon>
        <taxon>Viridiplantae</taxon>
        <taxon>Streptophyta</taxon>
        <taxon>Embryophyta</taxon>
        <taxon>Tracheophyta</taxon>
        <taxon>Spermatophyta</taxon>
        <taxon>Magnoliopsida</taxon>
        <taxon>Liliopsida</taxon>
        <taxon>Poales</taxon>
        <taxon>Poaceae</taxon>
        <taxon>BOP clade</taxon>
        <taxon>Oryzoideae</taxon>
        <taxon>Oryzeae</taxon>
        <taxon>Oryzinae</taxon>
        <taxon>Oryza</taxon>
        <taxon>Oryza meyeriana</taxon>
    </lineage>
</organism>
<gene>
    <name evidence="1" type="ORF">E2562_009544</name>
</gene>
<evidence type="ECO:0000313" key="1">
    <source>
        <dbReference type="EMBL" id="KAF0932278.1"/>
    </source>
</evidence>
<protein>
    <submittedName>
        <fullName evidence="1">Uncharacterized protein</fullName>
    </submittedName>
</protein>
<dbReference type="AlphaFoldDB" id="A0A6G1F5S6"/>
<dbReference type="EMBL" id="SPHZ02000001">
    <property type="protein sequence ID" value="KAF0932278.1"/>
    <property type="molecule type" value="Genomic_DNA"/>
</dbReference>
<dbReference type="Proteomes" id="UP000479710">
    <property type="component" value="Unassembled WGS sequence"/>
</dbReference>
<evidence type="ECO:0000313" key="2">
    <source>
        <dbReference type="Proteomes" id="UP000479710"/>
    </source>
</evidence>
<comment type="caution">
    <text evidence="1">The sequence shown here is derived from an EMBL/GenBank/DDBJ whole genome shotgun (WGS) entry which is preliminary data.</text>
</comment>
<accession>A0A6G1F5S6</accession>
<keyword evidence="2" id="KW-1185">Reference proteome</keyword>
<name>A0A6G1F5S6_9ORYZ</name>